<dbReference type="Proteomes" id="UP000077278">
    <property type="component" value="Unassembled WGS sequence"/>
</dbReference>
<protein>
    <submittedName>
        <fullName evidence="1">Phage tail assembly chaperone gp38</fullName>
    </submittedName>
</protein>
<accession>A0ABD7KCW1</accession>
<sequence>MYYSKTVGGFIPDEWMVDGTYDPAPDDAIKITEQEVKGFQGITIPGKAIDVINGRLVWVDNAATAPDSVAIATHQKAALIAEASSIIAPLKDASDGGYIDDSDKPKLVAWQKYRYDLTKVDPAKPVWPPKPAA</sequence>
<dbReference type="Pfam" id="PF02413">
    <property type="entry name" value="Caudo_TAP"/>
    <property type="match status" value="1"/>
</dbReference>
<comment type="caution">
    <text evidence="1">The sequence shown here is derived from an EMBL/GenBank/DDBJ whole genome shotgun (WGS) entry which is preliminary data.</text>
</comment>
<evidence type="ECO:0000313" key="2">
    <source>
        <dbReference type="Proteomes" id="UP000077278"/>
    </source>
</evidence>
<dbReference type="AlphaFoldDB" id="A0ABD7KCW1"/>
<reference evidence="1 2" key="1">
    <citation type="submission" date="2016-03" db="EMBL/GenBank/DDBJ databases">
        <authorList>
            <consortium name="Pathogen Informatics"/>
        </authorList>
    </citation>
    <scope>NUCLEOTIDE SEQUENCE [LARGE SCALE GENOMIC DNA]</scope>
    <source>
        <strain evidence="2">e264</strain>
    </source>
</reference>
<evidence type="ECO:0000313" key="1">
    <source>
        <dbReference type="EMBL" id="SAB32081.1"/>
    </source>
</evidence>
<proteinExistence type="predicted"/>
<dbReference type="RefSeq" id="WP_063922177.1">
    <property type="nucleotide sequence ID" value="NZ_FKDD01000001.1"/>
</dbReference>
<gene>
    <name evidence="1" type="ORF">SAMEA2273136_00184</name>
</gene>
<dbReference type="InterPro" id="IPR003458">
    <property type="entry name" value="Phage_T4_Gp38_tail_assem"/>
</dbReference>
<name>A0ABD7KCW1_9ENTR</name>
<dbReference type="EMBL" id="FKDD01000001">
    <property type="protein sequence ID" value="SAB32081.1"/>
    <property type="molecule type" value="Genomic_DNA"/>
</dbReference>
<organism evidence="1 2">
    <name type="scientific">Enterobacter roggenkampii</name>
    <dbReference type="NCBI Taxonomy" id="1812935"/>
    <lineage>
        <taxon>Bacteria</taxon>
        <taxon>Pseudomonadati</taxon>
        <taxon>Pseudomonadota</taxon>
        <taxon>Gammaproteobacteria</taxon>
        <taxon>Enterobacterales</taxon>
        <taxon>Enterobacteriaceae</taxon>
        <taxon>Enterobacter</taxon>
        <taxon>Enterobacter cloacae complex</taxon>
    </lineage>
</organism>